<dbReference type="Gramene" id="KRH10817">
    <property type="protein sequence ID" value="KRH10817"/>
    <property type="gene ID" value="GLYMA_15G070900"/>
</dbReference>
<protein>
    <submittedName>
        <fullName evidence="1 2">Uncharacterized protein</fullName>
    </submittedName>
</protein>
<dbReference type="EnsemblPlants" id="KRH10817">
    <property type="protein sequence ID" value="KRH10817"/>
    <property type="gene ID" value="GLYMA_15G070900"/>
</dbReference>
<dbReference type="Proteomes" id="UP000008827">
    <property type="component" value="Chromosome 15"/>
</dbReference>
<evidence type="ECO:0000313" key="3">
    <source>
        <dbReference type="Proteomes" id="UP000008827"/>
    </source>
</evidence>
<name>K7MA35_SOYBN</name>
<dbReference type="AlphaFoldDB" id="K7MA35"/>
<proteinExistence type="predicted"/>
<keyword evidence="3" id="KW-1185">Reference proteome</keyword>
<accession>K7MA35</accession>
<dbReference type="EMBL" id="CM000848">
    <property type="protein sequence ID" value="KRH10818.1"/>
    <property type="molecule type" value="Genomic_DNA"/>
</dbReference>
<gene>
    <name evidence="1" type="ORF">GLYMA_15G070900</name>
</gene>
<sequence length="92" mass="10558">MFSPLAENGCYLDKTARNHSQVCQHHHHFFTLVSDFFKGSLSLASCCTTMEKLLHTQSSLMAKAYNQHIQAFNSIQFELVRGFQYIIDISKD</sequence>
<dbReference type="ExpressionAtlas" id="K7MA35">
    <property type="expression patterns" value="baseline and differential"/>
</dbReference>
<dbReference type="Gramene" id="KRH10818">
    <property type="protein sequence ID" value="KRH10818"/>
    <property type="gene ID" value="GLYMA_15G070900"/>
</dbReference>
<reference evidence="1 2" key="1">
    <citation type="journal article" date="2010" name="Nature">
        <title>Genome sequence of the palaeopolyploid soybean.</title>
        <authorList>
            <person name="Schmutz J."/>
            <person name="Cannon S.B."/>
            <person name="Schlueter J."/>
            <person name="Ma J."/>
            <person name="Mitros T."/>
            <person name="Nelson W."/>
            <person name="Hyten D.L."/>
            <person name="Song Q."/>
            <person name="Thelen J.J."/>
            <person name="Cheng J."/>
            <person name="Xu D."/>
            <person name="Hellsten U."/>
            <person name="May G.D."/>
            <person name="Yu Y."/>
            <person name="Sakurai T."/>
            <person name="Umezawa T."/>
            <person name="Bhattacharyya M.K."/>
            <person name="Sandhu D."/>
            <person name="Valliyodan B."/>
            <person name="Lindquist E."/>
            <person name="Peto M."/>
            <person name="Grant D."/>
            <person name="Shu S."/>
            <person name="Goodstein D."/>
            <person name="Barry K."/>
            <person name="Futrell-Griggs M."/>
            <person name="Abernathy B."/>
            <person name="Du J."/>
            <person name="Tian Z."/>
            <person name="Zhu L."/>
            <person name="Gill N."/>
            <person name="Joshi T."/>
            <person name="Libault M."/>
            <person name="Sethuraman A."/>
            <person name="Zhang X.-C."/>
            <person name="Shinozaki K."/>
            <person name="Nguyen H.T."/>
            <person name="Wing R.A."/>
            <person name="Cregan P."/>
            <person name="Specht J."/>
            <person name="Grimwood J."/>
            <person name="Rokhsar D."/>
            <person name="Stacey G."/>
            <person name="Shoemaker R.C."/>
            <person name="Jackson S.A."/>
        </authorList>
    </citation>
    <scope>NUCLEOTIDE SEQUENCE [LARGE SCALE GENOMIC DNA]</scope>
    <source>
        <strain evidence="2">cv. Williams 82</strain>
        <tissue evidence="1">Callus</tissue>
    </source>
</reference>
<dbReference type="PaxDb" id="3847-GLYMA15G07691.1"/>
<reference evidence="2" key="2">
    <citation type="submission" date="2018-02" db="UniProtKB">
        <authorList>
            <consortium name="EnsemblPlants"/>
        </authorList>
    </citation>
    <scope>IDENTIFICATION</scope>
    <source>
        <strain evidence="2">Williams 82</strain>
    </source>
</reference>
<reference evidence="1" key="3">
    <citation type="submission" date="2018-07" db="EMBL/GenBank/DDBJ databases">
        <title>WGS assembly of Glycine max.</title>
        <authorList>
            <person name="Schmutz J."/>
            <person name="Cannon S."/>
            <person name="Schlueter J."/>
            <person name="Ma J."/>
            <person name="Mitros T."/>
            <person name="Nelson W."/>
            <person name="Hyten D."/>
            <person name="Song Q."/>
            <person name="Thelen J."/>
            <person name="Cheng J."/>
            <person name="Xu D."/>
            <person name="Hellsten U."/>
            <person name="May G."/>
            <person name="Yu Y."/>
            <person name="Sakurai T."/>
            <person name="Umezawa T."/>
            <person name="Bhattacharyya M."/>
            <person name="Sandhu D."/>
            <person name="Valliyodan B."/>
            <person name="Lindquist E."/>
            <person name="Peto M."/>
            <person name="Grant D."/>
            <person name="Shu S."/>
            <person name="Goodstein D."/>
            <person name="Barry K."/>
            <person name="Futrell-Griggs M."/>
            <person name="Abernathy B."/>
            <person name="Du J."/>
            <person name="Tian Z."/>
            <person name="Zhu L."/>
            <person name="Gill N."/>
            <person name="Joshi T."/>
            <person name="Libault M."/>
            <person name="Sethuraman A."/>
            <person name="Zhang X."/>
            <person name="Shinozaki K."/>
            <person name="Nguyen H."/>
            <person name="Wing R."/>
            <person name="Cregan P."/>
            <person name="Specht J."/>
            <person name="Grimwood J."/>
            <person name="Rokhsar D."/>
            <person name="Stacey G."/>
            <person name="Shoemaker R."/>
            <person name="Jackson S."/>
        </authorList>
    </citation>
    <scope>NUCLEOTIDE SEQUENCE</scope>
    <source>
        <tissue evidence="1">Callus</tissue>
    </source>
</reference>
<organism evidence="1">
    <name type="scientific">Glycine max</name>
    <name type="common">Soybean</name>
    <name type="synonym">Glycine hispida</name>
    <dbReference type="NCBI Taxonomy" id="3847"/>
    <lineage>
        <taxon>Eukaryota</taxon>
        <taxon>Viridiplantae</taxon>
        <taxon>Streptophyta</taxon>
        <taxon>Embryophyta</taxon>
        <taxon>Tracheophyta</taxon>
        <taxon>Spermatophyta</taxon>
        <taxon>Magnoliopsida</taxon>
        <taxon>eudicotyledons</taxon>
        <taxon>Gunneridae</taxon>
        <taxon>Pentapetalae</taxon>
        <taxon>rosids</taxon>
        <taxon>fabids</taxon>
        <taxon>Fabales</taxon>
        <taxon>Fabaceae</taxon>
        <taxon>Papilionoideae</taxon>
        <taxon>50 kb inversion clade</taxon>
        <taxon>NPAAA clade</taxon>
        <taxon>indigoferoid/millettioid clade</taxon>
        <taxon>Phaseoleae</taxon>
        <taxon>Glycine</taxon>
        <taxon>Glycine subgen. Soja</taxon>
    </lineage>
</organism>
<dbReference type="InParanoid" id="K7MA35"/>
<dbReference type="EMBL" id="CM000848">
    <property type="protein sequence ID" value="KRH10817.1"/>
    <property type="molecule type" value="Genomic_DNA"/>
</dbReference>
<dbReference type="HOGENOM" id="CLU_2473410_0_0_1"/>
<evidence type="ECO:0000313" key="1">
    <source>
        <dbReference type="EMBL" id="KRH10817.1"/>
    </source>
</evidence>
<evidence type="ECO:0000313" key="2">
    <source>
        <dbReference type="EnsemblPlants" id="KRH10817"/>
    </source>
</evidence>
<dbReference type="EnsemblPlants" id="KRH10818">
    <property type="protein sequence ID" value="KRH10818"/>
    <property type="gene ID" value="GLYMA_15G070900"/>
</dbReference>